<dbReference type="PANTHER" id="PTHR35333">
    <property type="entry name" value="BETA-LACTAMASE"/>
    <property type="match status" value="1"/>
</dbReference>
<dbReference type="GO" id="GO:0046677">
    <property type="term" value="P:response to antibiotic"/>
    <property type="evidence" value="ECO:0007669"/>
    <property type="project" value="InterPro"/>
</dbReference>
<evidence type="ECO:0000256" key="1">
    <source>
        <dbReference type="ARBA" id="ARBA00001526"/>
    </source>
</evidence>
<dbReference type="EC" id="3.5.2.6" evidence="3"/>
<keyword evidence="4" id="KW-1185">Reference proteome</keyword>
<dbReference type="AlphaFoldDB" id="A0A7W4YXZ1"/>
<protein>
    <submittedName>
        <fullName evidence="3">Beta-lactamase class A</fullName>
        <ecNumber evidence="3">3.5.2.6</ecNumber>
    </submittedName>
</protein>
<gene>
    <name evidence="3" type="ORF">FHR70_004187</name>
</gene>
<dbReference type="InterPro" id="IPR045155">
    <property type="entry name" value="Beta-lactam_cat"/>
</dbReference>
<dbReference type="EMBL" id="JACHWB010000007">
    <property type="protein sequence ID" value="MBB3021097.1"/>
    <property type="molecule type" value="Genomic_DNA"/>
</dbReference>
<dbReference type="InterPro" id="IPR000871">
    <property type="entry name" value="Beta-lactam_class-A"/>
</dbReference>
<feature type="domain" description="Beta-lactamase class A catalytic" evidence="2">
    <location>
        <begin position="21"/>
        <end position="247"/>
    </location>
</feature>
<dbReference type="SUPFAM" id="SSF56601">
    <property type="entry name" value="beta-lactamase/transpeptidase-like"/>
    <property type="match status" value="1"/>
</dbReference>
<keyword evidence="3" id="KW-0378">Hydrolase</keyword>
<accession>A0A7W4YXZ1</accession>
<comment type="catalytic activity">
    <reaction evidence="1">
        <text>a beta-lactam + H2O = a substituted beta-amino acid</text>
        <dbReference type="Rhea" id="RHEA:20401"/>
        <dbReference type="ChEBI" id="CHEBI:15377"/>
        <dbReference type="ChEBI" id="CHEBI:35627"/>
        <dbReference type="ChEBI" id="CHEBI:140347"/>
        <dbReference type="EC" id="3.5.2.6"/>
    </reaction>
</comment>
<sequence length="280" mass="31106">METLKGRLDEVSDTPDFDIYWHVRNLRTGEEFSRHGDRVLPAASVRKTSVMMAALNAVHEGRLDLDQPVVIEEHLQKGIVSGVCQYMTPGLLIPMRDAILQMIITSDNICTYEVMKDLDLDDLTRYCARIGMKDTVHRTKLPPVGLPGNHALEAVTTTTARDQVLLLDLILRGTSDASVAARLGVTTELCAMALQFLSWQRFRNMIPALLPLTTKVANKTGRGQRGWMDAGIVFRNDQPLYILCAITDNVPETMPDGLPGHAAATRRIAELSRACWDGIR</sequence>
<reference evidence="3 4" key="1">
    <citation type="submission" date="2020-08" db="EMBL/GenBank/DDBJ databases">
        <title>The Agave Microbiome: Exploring the role of microbial communities in plant adaptations to desert environments.</title>
        <authorList>
            <person name="Partida-Martinez L.P."/>
        </authorList>
    </citation>
    <scope>NUCLEOTIDE SEQUENCE [LARGE SCALE GENOMIC DNA]</scope>
    <source>
        <strain evidence="3 4">AT3.9</strain>
    </source>
</reference>
<dbReference type="GO" id="GO:0030655">
    <property type="term" value="P:beta-lactam antibiotic catabolic process"/>
    <property type="evidence" value="ECO:0007669"/>
    <property type="project" value="InterPro"/>
</dbReference>
<evidence type="ECO:0000313" key="3">
    <source>
        <dbReference type="EMBL" id="MBB3021097.1"/>
    </source>
</evidence>
<name>A0A7W4YXZ1_9HYPH</name>
<dbReference type="RefSeq" id="WP_183453678.1">
    <property type="nucleotide sequence ID" value="NZ_JACHWB010000007.1"/>
</dbReference>
<comment type="caution">
    <text evidence="3">The sequence shown here is derived from an EMBL/GenBank/DDBJ whole genome shotgun (WGS) entry which is preliminary data.</text>
</comment>
<proteinExistence type="predicted"/>
<organism evidence="3 4">
    <name type="scientific">Microvirga lupini</name>
    <dbReference type="NCBI Taxonomy" id="420324"/>
    <lineage>
        <taxon>Bacteria</taxon>
        <taxon>Pseudomonadati</taxon>
        <taxon>Pseudomonadota</taxon>
        <taxon>Alphaproteobacteria</taxon>
        <taxon>Hyphomicrobiales</taxon>
        <taxon>Methylobacteriaceae</taxon>
        <taxon>Microvirga</taxon>
    </lineage>
</organism>
<evidence type="ECO:0000259" key="2">
    <source>
        <dbReference type="Pfam" id="PF13354"/>
    </source>
</evidence>
<dbReference type="Proteomes" id="UP000532010">
    <property type="component" value="Unassembled WGS sequence"/>
</dbReference>
<dbReference type="Pfam" id="PF13354">
    <property type="entry name" value="Beta-lactamase2"/>
    <property type="match status" value="1"/>
</dbReference>
<dbReference type="Gene3D" id="3.40.710.10">
    <property type="entry name" value="DD-peptidase/beta-lactamase superfamily"/>
    <property type="match status" value="1"/>
</dbReference>
<dbReference type="PANTHER" id="PTHR35333:SF4">
    <property type="entry name" value="SLR0121 PROTEIN"/>
    <property type="match status" value="1"/>
</dbReference>
<dbReference type="InterPro" id="IPR012338">
    <property type="entry name" value="Beta-lactam/transpept-like"/>
</dbReference>
<dbReference type="GO" id="GO:0008800">
    <property type="term" value="F:beta-lactamase activity"/>
    <property type="evidence" value="ECO:0007669"/>
    <property type="project" value="UniProtKB-EC"/>
</dbReference>
<evidence type="ECO:0000313" key="4">
    <source>
        <dbReference type="Proteomes" id="UP000532010"/>
    </source>
</evidence>